<feature type="region of interest" description="Disordered" evidence="5">
    <location>
        <begin position="1021"/>
        <end position="1049"/>
    </location>
</feature>
<dbReference type="OrthoDB" id="546434at2759"/>
<feature type="compositionally biased region" description="Acidic residues" evidence="5">
    <location>
        <begin position="732"/>
        <end position="742"/>
    </location>
</feature>
<dbReference type="InterPro" id="IPR056686">
    <property type="entry name" value="DUF7784"/>
</dbReference>
<dbReference type="Proteomes" id="UP000242877">
    <property type="component" value="Unassembled WGS sequence"/>
</dbReference>
<evidence type="ECO:0000259" key="6">
    <source>
        <dbReference type="PROSITE" id="PS50002"/>
    </source>
</evidence>
<dbReference type="InterPro" id="IPR000651">
    <property type="entry name" value="Ras-like_Gua-exchang_fac_N"/>
</dbReference>
<feature type="compositionally biased region" description="Acidic residues" evidence="5">
    <location>
        <begin position="101"/>
        <end position="112"/>
    </location>
</feature>
<protein>
    <submittedName>
        <fullName evidence="9">Cell division control protein Cdc25</fullName>
    </submittedName>
</protein>
<dbReference type="GO" id="GO:0005886">
    <property type="term" value="C:plasma membrane"/>
    <property type="evidence" value="ECO:0007669"/>
    <property type="project" value="TreeGrafter"/>
</dbReference>
<dbReference type="PRINTS" id="PR00452">
    <property type="entry name" value="SH3DOMAIN"/>
</dbReference>
<dbReference type="Gene3D" id="2.30.30.40">
    <property type="entry name" value="SH3 Domains"/>
    <property type="match status" value="1"/>
</dbReference>
<sequence length="2004" mass="215760">MSSPFLNLPSNHPVPPTTALYVRALYDYDSNSPSSISFRAGDLIRVLNRLDSGWWDGILDNVRGWFPSNYTVVVAEEPVDPDEDVHLQALTGQLQQNHIYEDDEEEDEEGDDGNGGAGNGTTADTDADRRQQQNQHGVQDTGYNDAGFDQDHRRRPSQAGPSGIEKSTSDEGTTHKSDQEKASWVPRLTQHGQVFYFNELTGESAVDISPDDIETESPSITSRRNTVINANVSSVLQQQHAHVPESSRSHGHAATSSTASNRIPPESLIAGMNQDEELDDEQQQQQPPQHHGDNRASMNLDSTLAQLVSSNTGPMPSGTGLEDESTLIGNTTITPANAGSMTSTTSIRMSGAPIIAGNAFARKPSVATVDSIQSSSTINPERTFKTPFANYATTPQSESVSSSGSASMTSLSSDIREVSPHTRQTFSEGYSREGVQSQVTVVPDTATTKSGNSAGTTSIAAKADSRSRARGNSTAAAPNEGPGRPNNSLHFLPDTHHPIRPTWNSILAYTRSAVAQYRVAVNAQKLQLYIPLVENISDQLRFLLAAASDTTDNHSGTPSVISGNKELSPEFRNMMSRFSKMVVNSHLAIGAAEYVGKPTNTTSSASTPSTFQEDGVGDVNGNVNGNGSEKLMDAELKCISESYGFEEAMEKFVDRARALRGEDVVQLIPAFMAGSEKRGSGICVGGNWSGNGVFDASRGGTVRSISSVLRRQKAAKREEKRKKVASAFLELNDNDDDDDDEEVNKSGADRDEDDSVFGPLPGHGTGDDSHLDDAIIGQSEDDSFEDSMQDETSSDGYSWDQYYQYGDLDSLSEDDEDKRGYDYGDEGDDDDDDESFDLGLNLGGETSGAESADDVINSGSERKIPSRYGAVRRSHRDRAYTNEETDTSDSAAMGMAVDGKTRHPQHSNAQEDYDTDASVASLAAAAAAADTALRNRMGRGRARTNTLNGPAGNATSPGPISVIGNRSVSVSASTNTGCGKLQSAASFNRNTVIIEGDIPESNDFEAPPPSEKADFTEEAKKKLDSGAPKLKRAPAIGPIRSRPVHPRPRIKLTPRSLQKITPLRTALESALRKLDTSTVTTVDAIGGASNRSSASVPSKPASKGGDDEVFGLGMASPSLTLASSMSSMSMSTSAHTPSTLTVAGRDALAERVCAAAMDVLRAFQPLARYLERFDLSGLMDDAFVESLHAGFVDGSGNVANPAQGHGQGPPPMAVRTGSESSFGPLPTPSTGYSVAGNGFGGLMHQQPAPARVFTGEDAFGNPTIGQSIAGVPSHAALQSPSLNSPSGSNTSLSVPSGDGGSSILPSPAPSTPGATKALPKPVTQAQALTDAFAYKQRLYDAIGALVLACQAIGAPLADEWCAAADENGSPGNASVRGSALEAMDDRIGVLRGTVGMVKGILEQLTIALQTLLGFGVAAEQARRRTLAVRRQGMGGLAGVRSSSAVRASRGGAAIGMRFGSSAGPAEFKGARKARMMKMNVQPSIDKANRFFGEKTPTTPTHASYSPGAHGGPGADHSSRVPPPPLPVSAGMTGVYGGVSVPSPTNTTPWFLSCDHEHDVTFEERDGVVMLKSGTLPGLVEQLTRHDKLDTSFHSTFLLTYRSFTTATVLLEILMHRFTLPPPYGLDDNETQLWTRMKQSPIRIRVVNTLKTWLENYWMEPNDDTDDGPTTRLLKQIQIFVTNAVLPTKTPGGTQLLALVDKRLKMGLEGKDQQVAMSRKMTPHVKDPPAPMLPKNLKKLKLLDINPEEMARQLSLIEIKLYARIRPTECLNKTWTKKTLNLENGQQYAPNIKAMIRHSNQLTNWVAETILKQSDIKRRVAVIKFFTNVADKCGKMNNYSSLMTIISALATAPIDRLGRTWYQVSARTMAMLERMRTLMQTTKNFALYRQTIHNVNLPCIPFLGIYLTDLIFTEDGIPSKTPENASHINFSKWRKTAAVIQEIQQFQNGTYQFQPVPELQEWILQQMHNAQDCSTKAAYDRSLEIEPREREDEKITRLLSESGFL</sequence>
<dbReference type="GO" id="GO:0007265">
    <property type="term" value="P:Ras protein signal transduction"/>
    <property type="evidence" value="ECO:0007669"/>
    <property type="project" value="TreeGrafter"/>
</dbReference>
<feature type="compositionally biased region" description="Acidic residues" evidence="5">
    <location>
        <begin position="823"/>
        <end position="836"/>
    </location>
</feature>
<feature type="region of interest" description="Disordered" evidence="5">
    <location>
        <begin position="1490"/>
        <end position="1523"/>
    </location>
</feature>
<feature type="compositionally biased region" description="Low complexity" evidence="5">
    <location>
        <begin position="599"/>
        <end position="610"/>
    </location>
</feature>
<dbReference type="InterPro" id="IPR001452">
    <property type="entry name" value="SH3_domain"/>
</dbReference>
<dbReference type="InterPro" id="IPR036964">
    <property type="entry name" value="RASGEF_cat_dom_sf"/>
</dbReference>
<evidence type="ECO:0000259" key="8">
    <source>
        <dbReference type="PROSITE" id="PS50212"/>
    </source>
</evidence>
<evidence type="ECO:0000313" key="9">
    <source>
        <dbReference type="EMBL" id="KZZ95782.1"/>
    </source>
</evidence>
<feature type="region of interest" description="Disordered" evidence="5">
    <location>
        <begin position="1203"/>
        <end position="1226"/>
    </location>
</feature>
<feature type="compositionally biased region" description="Polar residues" evidence="5">
    <location>
        <begin position="132"/>
        <end position="142"/>
    </location>
</feature>
<feature type="compositionally biased region" description="Polar residues" evidence="5">
    <location>
        <begin position="421"/>
        <end position="459"/>
    </location>
</feature>
<organism evidence="9 10">
    <name type="scientific">Ascosphaera apis ARSEF 7405</name>
    <dbReference type="NCBI Taxonomy" id="392613"/>
    <lineage>
        <taxon>Eukaryota</taxon>
        <taxon>Fungi</taxon>
        <taxon>Dikarya</taxon>
        <taxon>Ascomycota</taxon>
        <taxon>Pezizomycotina</taxon>
        <taxon>Eurotiomycetes</taxon>
        <taxon>Eurotiomycetidae</taxon>
        <taxon>Onygenales</taxon>
        <taxon>Ascosphaeraceae</taxon>
        <taxon>Ascosphaera</taxon>
    </lineage>
</organism>
<evidence type="ECO:0000313" key="10">
    <source>
        <dbReference type="Proteomes" id="UP000242877"/>
    </source>
</evidence>
<dbReference type="PROSITE" id="PS50002">
    <property type="entry name" value="SH3"/>
    <property type="match status" value="1"/>
</dbReference>
<dbReference type="GO" id="GO:0005085">
    <property type="term" value="F:guanyl-nucleotide exchange factor activity"/>
    <property type="evidence" value="ECO:0007669"/>
    <property type="project" value="UniProtKB-KW"/>
</dbReference>
<evidence type="ECO:0000256" key="2">
    <source>
        <dbReference type="ARBA" id="ARBA00022658"/>
    </source>
</evidence>
<comment type="caution">
    <text evidence="9">The sequence shown here is derived from an EMBL/GenBank/DDBJ whole genome shotgun (WGS) entry which is preliminary data.</text>
</comment>
<gene>
    <name evidence="9" type="ORF">AAP_01458</name>
</gene>
<dbReference type="InterPro" id="IPR036028">
    <property type="entry name" value="SH3-like_dom_sf"/>
</dbReference>
<keyword evidence="9" id="KW-0131">Cell cycle</keyword>
<dbReference type="Pfam" id="PF00617">
    <property type="entry name" value="RasGEF"/>
    <property type="match status" value="1"/>
</dbReference>
<feature type="region of interest" description="Disordered" evidence="5">
    <location>
        <begin position="394"/>
        <end position="487"/>
    </location>
</feature>
<dbReference type="InterPro" id="IPR001895">
    <property type="entry name" value="RASGEF_cat_dom"/>
</dbReference>
<dbReference type="PANTHER" id="PTHR23113:SF368">
    <property type="entry name" value="CELL DIVISION CONTROL PROTEIN 25"/>
    <property type="match status" value="1"/>
</dbReference>
<dbReference type="SUPFAM" id="SSF50044">
    <property type="entry name" value="SH3-domain"/>
    <property type="match status" value="1"/>
</dbReference>
<dbReference type="PROSITE" id="PS50009">
    <property type="entry name" value="RASGEF_CAT"/>
    <property type="match status" value="1"/>
</dbReference>
<feature type="domain" description="N-terminal Ras-GEF" evidence="8">
    <location>
        <begin position="1566"/>
        <end position="1703"/>
    </location>
</feature>
<dbReference type="SMART" id="SM00147">
    <property type="entry name" value="RasGEF"/>
    <property type="match status" value="1"/>
</dbReference>
<feature type="domain" description="Ras-GEF" evidence="7">
    <location>
        <begin position="1745"/>
        <end position="1987"/>
    </location>
</feature>
<feature type="compositionally biased region" description="Acidic residues" evidence="5">
    <location>
        <begin position="779"/>
        <end position="793"/>
    </location>
</feature>
<dbReference type="SUPFAM" id="SSF48366">
    <property type="entry name" value="Ras GEF"/>
    <property type="match status" value="1"/>
</dbReference>
<accession>A0A162ILA4</accession>
<name>A0A162ILA4_9EURO</name>
<dbReference type="VEuPathDB" id="FungiDB:AAP_01458"/>
<evidence type="ECO:0000256" key="4">
    <source>
        <dbReference type="PROSITE-ProRule" id="PRU00192"/>
    </source>
</evidence>
<feature type="region of interest" description="Disordered" evidence="5">
    <location>
        <begin position="101"/>
        <end position="186"/>
    </location>
</feature>
<dbReference type="PROSITE" id="PS50212">
    <property type="entry name" value="RASGEF_NTER"/>
    <property type="match status" value="1"/>
</dbReference>
<proteinExistence type="predicted"/>
<dbReference type="InterPro" id="IPR008937">
    <property type="entry name" value="Ras-like_GEF"/>
</dbReference>
<dbReference type="GO" id="GO:0051301">
    <property type="term" value="P:cell division"/>
    <property type="evidence" value="ECO:0007669"/>
    <property type="project" value="UniProtKB-KW"/>
</dbReference>
<feature type="compositionally biased region" description="Polar residues" evidence="5">
    <location>
        <begin position="1276"/>
        <end position="1294"/>
    </location>
</feature>
<feature type="compositionally biased region" description="Low complexity" evidence="5">
    <location>
        <begin position="397"/>
        <end position="413"/>
    </location>
</feature>
<dbReference type="EMBL" id="AZGZ01000004">
    <property type="protein sequence ID" value="KZZ95782.1"/>
    <property type="molecule type" value="Genomic_DNA"/>
</dbReference>
<dbReference type="Pfam" id="PF25008">
    <property type="entry name" value="DUF7784"/>
    <property type="match status" value="1"/>
</dbReference>
<keyword evidence="2 3" id="KW-0344">Guanine-nucleotide releasing factor</keyword>
<feature type="region of interest" description="Disordered" evidence="5">
    <location>
        <begin position="1276"/>
        <end position="1318"/>
    </location>
</feature>
<dbReference type="InterPro" id="IPR023578">
    <property type="entry name" value="Ras_GEF_dom_sf"/>
</dbReference>
<dbReference type="PANTHER" id="PTHR23113">
    <property type="entry name" value="GUANINE NUCLEOTIDE EXCHANGE FACTOR"/>
    <property type="match status" value="1"/>
</dbReference>
<dbReference type="CDD" id="cd00155">
    <property type="entry name" value="RasGEF"/>
    <property type="match status" value="1"/>
</dbReference>
<dbReference type="SMART" id="SM00326">
    <property type="entry name" value="SH3"/>
    <property type="match status" value="1"/>
</dbReference>
<dbReference type="Gene3D" id="1.20.870.10">
    <property type="entry name" value="Son of sevenless (SoS) protein Chain: S domain 1"/>
    <property type="match status" value="1"/>
</dbReference>
<feature type="region of interest" description="Disordered" evidence="5">
    <location>
        <begin position="1087"/>
        <end position="1109"/>
    </location>
</feature>
<feature type="compositionally biased region" description="Basic and acidic residues" evidence="5">
    <location>
        <begin position="167"/>
        <end position="181"/>
    </location>
</feature>
<dbReference type="Pfam" id="PF00018">
    <property type="entry name" value="SH3_1"/>
    <property type="match status" value="1"/>
</dbReference>
<feature type="region of interest" description="Disordered" evidence="5">
    <location>
        <begin position="236"/>
        <end position="297"/>
    </location>
</feature>
<feature type="region of interest" description="Disordered" evidence="5">
    <location>
        <begin position="599"/>
        <end position="619"/>
    </location>
</feature>
<feature type="region of interest" description="Disordered" evidence="5">
    <location>
        <begin position="727"/>
        <end position="860"/>
    </location>
</feature>
<dbReference type="InterPro" id="IPR056685">
    <property type="entry name" value="DUF7783"/>
</dbReference>
<dbReference type="Gene3D" id="1.10.840.10">
    <property type="entry name" value="Ras guanine-nucleotide exchange factors catalytic domain"/>
    <property type="match status" value="1"/>
</dbReference>
<dbReference type="Pfam" id="PF00618">
    <property type="entry name" value="RasGEF_N"/>
    <property type="match status" value="1"/>
</dbReference>
<evidence type="ECO:0000259" key="7">
    <source>
        <dbReference type="PROSITE" id="PS50009"/>
    </source>
</evidence>
<keyword evidence="1 4" id="KW-0728">SH3 domain</keyword>
<keyword evidence="9" id="KW-0132">Cell division</keyword>
<dbReference type="SMART" id="SM00229">
    <property type="entry name" value="RasGEFN"/>
    <property type="match status" value="1"/>
</dbReference>
<evidence type="ECO:0000256" key="3">
    <source>
        <dbReference type="PROSITE-ProRule" id="PRU00168"/>
    </source>
</evidence>
<keyword evidence="10" id="KW-1185">Reference proteome</keyword>
<feature type="compositionally biased region" description="Low complexity" evidence="5">
    <location>
        <begin position="1092"/>
        <end position="1103"/>
    </location>
</feature>
<reference evidence="9 10" key="1">
    <citation type="journal article" date="2016" name="Genome Biol. Evol.">
        <title>Divergent and convergent evolution of fungal pathogenicity.</title>
        <authorList>
            <person name="Shang Y."/>
            <person name="Xiao G."/>
            <person name="Zheng P."/>
            <person name="Cen K."/>
            <person name="Zhan S."/>
            <person name="Wang C."/>
        </authorList>
    </citation>
    <scope>NUCLEOTIDE SEQUENCE [LARGE SCALE GENOMIC DNA]</scope>
    <source>
        <strain evidence="9 10">ARSEF 7405</strain>
    </source>
</reference>
<dbReference type="InterPro" id="IPR019804">
    <property type="entry name" value="Ras_G-nucl-exch_fac_CS"/>
</dbReference>
<dbReference type="PROSITE" id="PS00720">
    <property type="entry name" value="RASGEF"/>
    <property type="match status" value="1"/>
</dbReference>
<feature type="domain" description="SH3" evidence="6">
    <location>
        <begin position="17"/>
        <end position="76"/>
    </location>
</feature>
<dbReference type="CDD" id="cd11883">
    <property type="entry name" value="SH3_Sdc25"/>
    <property type="match status" value="1"/>
</dbReference>
<dbReference type="CDD" id="cd06224">
    <property type="entry name" value="REM"/>
    <property type="match status" value="1"/>
</dbReference>
<evidence type="ECO:0000256" key="1">
    <source>
        <dbReference type="ARBA" id="ARBA00022443"/>
    </source>
</evidence>
<dbReference type="Pfam" id="PF25006">
    <property type="entry name" value="DUF7783"/>
    <property type="match status" value="1"/>
</dbReference>
<evidence type="ECO:0000256" key="5">
    <source>
        <dbReference type="SAM" id="MobiDB-lite"/>
    </source>
</evidence>